<evidence type="ECO:0000313" key="3">
    <source>
        <dbReference type="Proteomes" id="UP000256970"/>
    </source>
</evidence>
<evidence type="ECO:0000313" key="2">
    <source>
        <dbReference type="EMBL" id="SZX73697.1"/>
    </source>
</evidence>
<sequence>MADIEEQAGSEHISLTCDEDREARRQQAEQDTAQSHQDDAEEGAQQPQEQPAEPEPAPAQQHHQLVTVGSGSCTAQLYPADTGFPACAKADDFMGQRFFEHPAGQQYVQAVVQLTWDAAKYPFDQVRATGKILLRYAEDHFCVKGSEIRLLLTQAREDYSSGAASLLRSRGHIGQPPPKFCMLHSTISHITSTDQCNAMRNLSLSLAADATPENSLQLCKAIWRQSICNPYWFAKQAQARQAARDRERQQQQSAAGDAAAAAVPAPAVVIPTTPGKRSGALLSDMPSKRLQPAEAAAPSAAAVTPLGRAQQQLLLLASGFSVTAGAPVSVPAPAAEDHRSIRLMLQHSSQECLVHRRDVDDKWGKISDMSMQVGALRAVNDGLREQLQQSAERSNSSGRSCGSATGSCGTASAVRASTQWLLVTQLRECSVV</sequence>
<keyword evidence="3" id="KW-1185">Reference proteome</keyword>
<name>A0A383W7S2_TETOB</name>
<dbReference type="EMBL" id="FNXT01001196">
    <property type="protein sequence ID" value="SZX73697.1"/>
    <property type="molecule type" value="Genomic_DNA"/>
</dbReference>
<dbReference type="AlphaFoldDB" id="A0A383W7S2"/>
<accession>A0A383W7S2</accession>
<dbReference type="Proteomes" id="UP000256970">
    <property type="component" value="Unassembled WGS sequence"/>
</dbReference>
<gene>
    <name evidence="2" type="ORF">BQ4739_LOCUS13950</name>
</gene>
<organism evidence="2 3">
    <name type="scientific">Tetradesmus obliquus</name>
    <name type="common">Green alga</name>
    <name type="synonym">Acutodesmus obliquus</name>
    <dbReference type="NCBI Taxonomy" id="3088"/>
    <lineage>
        <taxon>Eukaryota</taxon>
        <taxon>Viridiplantae</taxon>
        <taxon>Chlorophyta</taxon>
        <taxon>core chlorophytes</taxon>
        <taxon>Chlorophyceae</taxon>
        <taxon>CS clade</taxon>
        <taxon>Sphaeropleales</taxon>
        <taxon>Scenedesmaceae</taxon>
        <taxon>Tetradesmus</taxon>
    </lineage>
</organism>
<reference evidence="2 3" key="1">
    <citation type="submission" date="2016-10" db="EMBL/GenBank/DDBJ databases">
        <authorList>
            <person name="Cai Z."/>
        </authorList>
    </citation>
    <scope>NUCLEOTIDE SEQUENCE [LARGE SCALE GENOMIC DNA]</scope>
</reference>
<feature type="region of interest" description="Disordered" evidence="1">
    <location>
        <begin position="1"/>
        <end position="62"/>
    </location>
</feature>
<proteinExistence type="predicted"/>
<protein>
    <submittedName>
        <fullName evidence="2">Uncharacterized protein</fullName>
    </submittedName>
</protein>
<evidence type="ECO:0000256" key="1">
    <source>
        <dbReference type="SAM" id="MobiDB-lite"/>
    </source>
</evidence>